<evidence type="ECO:0000313" key="2">
    <source>
        <dbReference type="EMBL" id="PJK30987.1"/>
    </source>
</evidence>
<gene>
    <name evidence="2" type="ORF">CVT23_03740</name>
</gene>
<dbReference type="Gene3D" id="3.90.10.10">
    <property type="entry name" value="Cytochrome C3"/>
    <property type="match status" value="2"/>
</dbReference>
<comment type="caution">
    <text evidence="2">The sequence shown here is derived from an EMBL/GenBank/DDBJ whole genome shotgun (WGS) entry which is preliminary data.</text>
</comment>
<reference evidence="2 3" key="1">
    <citation type="submission" date="2017-11" db="EMBL/GenBank/DDBJ databases">
        <title>Draft genome sequence of Rhizobiales bacterium SY3-13.</title>
        <authorList>
            <person name="Sun C."/>
        </authorList>
    </citation>
    <scope>NUCLEOTIDE SEQUENCE [LARGE SCALE GENOMIC DNA]</scope>
    <source>
        <strain evidence="2 3">SY3-13</strain>
    </source>
</reference>
<dbReference type="SUPFAM" id="SSF48695">
    <property type="entry name" value="Multiheme cytochromes"/>
    <property type="match status" value="2"/>
</dbReference>
<sequence>MITDSDRYSYQKSTYERPTFPYVCGRACSFGQPCPNGPNFDGSCGGTTECTPFRNGDRWECRRSPSAGGPCADGPMPDGTCCMQHPPCTPQPSLRRRRFRISTLVAILVVAAIFAVLRFEPSAFQGDQANLSSLMPGPLSRAHSNFALEETGCTSCHEAHGKGVIAWAEAFVTHQTVGESCTDCHAFGGPATTAHNAVFDGGGGFATDSPSAETRTDCVMCHTEHKGKDANIAPMKDAQCNSCHQSTVSSFSRDHPAFAAGFPHDRRGSIQFNHVNHFSQYFPKELAEDKQPTCVTCHDVQRAGLDVPPGSFEQNCASCHLEGITDRSLRLITLPYLEEDPFDMDQVAEVCGPTPDQVEFLRARAEGGDPDEVEFDEYFYEDWGDYLSPPMALMLGAPPDDNYEYNEPVGEFFMALAESGLEPMVERLEAVPGDARPERLLAGLDGELLRRAACAWMQKMEYEAPSELTGGGWQSEGVSVSYRPTGHADPIARAWFDFAVNAPRAAEAAGADEIVIEQAELLQTTLLGDTGLGNCAKCHAVTEVTDKSGEGGEDAAKLMVEWGYQPVEDRPYVQYDHGPHVNLLGPGTLCATCHKLNPEADYAASFKHFDATDFAPGFKPIGKETCTQCHTEAKVRQDCQLCHEYHLEPGFIRTMGFQQTAQEPERPGQDGG</sequence>
<keyword evidence="1" id="KW-0472">Membrane</keyword>
<protein>
    <submittedName>
        <fullName evidence="2">Uncharacterized protein</fullName>
    </submittedName>
</protein>
<organism evidence="2 3">
    <name type="scientific">Minwuia thermotolerans</name>
    <dbReference type="NCBI Taxonomy" id="2056226"/>
    <lineage>
        <taxon>Bacteria</taxon>
        <taxon>Pseudomonadati</taxon>
        <taxon>Pseudomonadota</taxon>
        <taxon>Alphaproteobacteria</taxon>
        <taxon>Minwuiales</taxon>
        <taxon>Minwuiaceae</taxon>
        <taxon>Minwuia</taxon>
    </lineage>
</organism>
<dbReference type="EMBL" id="PHIG01000011">
    <property type="protein sequence ID" value="PJK30987.1"/>
    <property type="molecule type" value="Genomic_DNA"/>
</dbReference>
<dbReference type="AlphaFoldDB" id="A0A2M9G5J0"/>
<evidence type="ECO:0000313" key="3">
    <source>
        <dbReference type="Proteomes" id="UP000229498"/>
    </source>
</evidence>
<accession>A0A2M9G5J0</accession>
<evidence type="ECO:0000256" key="1">
    <source>
        <dbReference type="SAM" id="Phobius"/>
    </source>
</evidence>
<proteinExistence type="predicted"/>
<keyword evidence="3" id="KW-1185">Reference proteome</keyword>
<name>A0A2M9G5J0_9PROT</name>
<keyword evidence="1" id="KW-0812">Transmembrane</keyword>
<feature type="transmembrane region" description="Helical" evidence="1">
    <location>
        <begin position="101"/>
        <end position="119"/>
    </location>
</feature>
<dbReference type="InterPro" id="IPR036280">
    <property type="entry name" value="Multihaem_cyt_sf"/>
</dbReference>
<dbReference type="Proteomes" id="UP000229498">
    <property type="component" value="Unassembled WGS sequence"/>
</dbReference>
<keyword evidence="1" id="KW-1133">Transmembrane helix</keyword>